<name>A0ABD2KKW3_9BILA</name>
<feature type="compositionally biased region" description="Acidic residues" evidence="1">
    <location>
        <begin position="15"/>
        <end position="27"/>
    </location>
</feature>
<feature type="region of interest" description="Disordered" evidence="1">
    <location>
        <begin position="185"/>
        <end position="208"/>
    </location>
</feature>
<dbReference type="EMBL" id="JBICBT010000735">
    <property type="protein sequence ID" value="KAL3103496.1"/>
    <property type="molecule type" value="Genomic_DNA"/>
</dbReference>
<proteinExistence type="predicted"/>
<dbReference type="AlphaFoldDB" id="A0ABD2KKW3"/>
<dbReference type="EMBL" id="JBICBT010000093">
    <property type="protein sequence ID" value="KAL3123601.1"/>
    <property type="molecule type" value="Genomic_DNA"/>
</dbReference>
<organism evidence="2 4">
    <name type="scientific">Heterodera trifolii</name>
    <dbReference type="NCBI Taxonomy" id="157864"/>
    <lineage>
        <taxon>Eukaryota</taxon>
        <taxon>Metazoa</taxon>
        <taxon>Ecdysozoa</taxon>
        <taxon>Nematoda</taxon>
        <taxon>Chromadorea</taxon>
        <taxon>Rhabditida</taxon>
        <taxon>Tylenchina</taxon>
        <taxon>Tylenchomorpha</taxon>
        <taxon>Tylenchoidea</taxon>
        <taxon>Heteroderidae</taxon>
        <taxon>Heteroderinae</taxon>
        <taxon>Heterodera</taxon>
    </lineage>
</organism>
<evidence type="ECO:0000313" key="3">
    <source>
        <dbReference type="EMBL" id="KAL3123601.1"/>
    </source>
</evidence>
<protein>
    <submittedName>
        <fullName evidence="2">Uncharacterized protein</fullName>
    </submittedName>
</protein>
<keyword evidence="4" id="KW-1185">Reference proteome</keyword>
<gene>
    <name evidence="3" type="ORF">niasHT_002492</name>
    <name evidence="2" type="ORF">niasHT_025363</name>
</gene>
<accession>A0ABD2KKW3</accession>
<comment type="caution">
    <text evidence="2">The sequence shown here is derived from an EMBL/GenBank/DDBJ whole genome shotgun (WGS) entry which is preliminary data.</text>
</comment>
<dbReference type="Proteomes" id="UP001620626">
    <property type="component" value="Unassembled WGS sequence"/>
</dbReference>
<sequence>MDLLTALADKMKNEEQDEVGEEEEEDEFPHIANGTAAHLPTIIEDEAEDELNAMLAKARRLKHTEQRMETDKMHVIKLEQYNNDGTSSDDEETMPAALAGGQSTSIVFDSTSEKYKSIGGSFGLFTTSKHQVKMETGIGFDEIEAVPKRSGTEQRKKAKEILRTSTISSVGGSLDFRQDNEMDIGTDFDGFGPIATGNGKSTVSESDEGELTFWAKKRT</sequence>
<evidence type="ECO:0000313" key="2">
    <source>
        <dbReference type="EMBL" id="KAL3103496.1"/>
    </source>
</evidence>
<feature type="region of interest" description="Disordered" evidence="1">
    <location>
        <begin position="1"/>
        <end position="37"/>
    </location>
</feature>
<evidence type="ECO:0000313" key="4">
    <source>
        <dbReference type="Proteomes" id="UP001620626"/>
    </source>
</evidence>
<reference evidence="2 4" key="1">
    <citation type="submission" date="2024-10" db="EMBL/GenBank/DDBJ databases">
        <authorList>
            <person name="Kim D."/>
        </authorList>
    </citation>
    <scope>NUCLEOTIDE SEQUENCE [LARGE SCALE GENOMIC DNA]</scope>
    <source>
        <strain evidence="2">BH-2024</strain>
    </source>
</reference>
<evidence type="ECO:0000256" key="1">
    <source>
        <dbReference type="SAM" id="MobiDB-lite"/>
    </source>
</evidence>